<dbReference type="InterPro" id="IPR001279">
    <property type="entry name" value="Metallo-B-lactamas"/>
</dbReference>
<dbReference type="Pfam" id="PF00753">
    <property type="entry name" value="Lactamase_B"/>
    <property type="match status" value="1"/>
</dbReference>
<evidence type="ECO:0000313" key="3">
    <source>
        <dbReference type="Proteomes" id="UP000287972"/>
    </source>
</evidence>
<dbReference type="PANTHER" id="PTHR42951:SF14">
    <property type="entry name" value="METALLO-BETA-LACTAMASE SUPERFAMILY PROTEIN"/>
    <property type="match status" value="1"/>
</dbReference>
<comment type="caution">
    <text evidence="2">The sequence shown here is derived from an EMBL/GenBank/DDBJ whole genome shotgun (WGS) entry which is preliminary data.</text>
</comment>
<proteinExistence type="predicted"/>
<sequence>MAALRSAVYIAAPIPIANRPGAVWSPISCTLIYSDREAVLVDTPITTQQNEDLVEWIHRIAPNRKLSYIYITHGHGDHFFGIPILLKHHPEAIPLATAATIKHMEQQIEEAYFQEQWETRFPEQIPQPFSLAKPLTEDTGLQFKLEDRWVFQAILCGHTDTYDSTILWVPDLRLAVCGDVVYGQVHQMLMEANTKAKRLEWIRAIEKVEALDPAYVVPGHRQAEEIDGVWHLAETKRYIEDFGRVIEKDPQDMAEIVSQMVALYPERFNPGVVKLSAMGAFMVSKEARI</sequence>
<dbReference type="InterPro" id="IPR036866">
    <property type="entry name" value="RibonucZ/Hydroxyglut_hydro"/>
</dbReference>
<dbReference type="SUPFAM" id="SSF56281">
    <property type="entry name" value="Metallo-hydrolase/oxidoreductase"/>
    <property type="match status" value="1"/>
</dbReference>
<protein>
    <recommendedName>
        <fullName evidence="1">Metallo-beta-lactamase domain-containing protein</fullName>
    </recommendedName>
</protein>
<dbReference type="PANTHER" id="PTHR42951">
    <property type="entry name" value="METALLO-BETA-LACTAMASE DOMAIN-CONTAINING"/>
    <property type="match status" value="1"/>
</dbReference>
<dbReference type="Proteomes" id="UP000287972">
    <property type="component" value="Unassembled WGS sequence"/>
</dbReference>
<gene>
    <name evidence="2" type="ORF">CEP51_007484</name>
</gene>
<evidence type="ECO:0000313" key="2">
    <source>
        <dbReference type="EMBL" id="RSL79284.1"/>
    </source>
</evidence>
<dbReference type="AlphaFoldDB" id="A0A428RP14"/>
<keyword evidence="3" id="KW-1185">Reference proteome</keyword>
<dbReference type="EMBL" id="NKCL01000179">
    <property type="protein sequence ID" value="RSL79284.1"/>
    <property type="molecule type" value="Genomic_DNA"/>
</dbReference>
<dbReference type="SMART" id="SM00849">
    <property type="entry name" value="Lactamase_B"/>
    <property type="match status" value="1"/>
</dbReference>
<dbReference type="CDD" id="cd07739">
    <property type="entry name" value="metallo-hydrolase-like_MBL-fold"/>
    <property type="match status" value="1"/>
</dbReference>
<feature type="domain" description="Metallo-beta-lactamase" evidence="1">
    <location>
        <begin position="26"/>
        <end position="220"/>
    </location>
</feature>
<dbReference type="InterPro" id="IPR050855">
    <property type="entry name" value="NDM-1-like"/>
</dbReference>
<evidence type="ECO:0000259" key="1">
    <source>
        <dbReference type="SMART" id="SM00849"/>
    </source>
</evidence>
<reference evidence="2 3" key="1">
    <citation type="submission" date="2017-06" db="EMBL/GenBank/DDBJ databases">
        <title>Comparative genomic analysis of Ambrosia Fusariam Clade fungi.</title>
        <authorList>
            <person name="Stajich J.E."/>
            <person name="Carrillo J."/>
            <person name="Kijimoto T."/>
            <person name="Eskalen A."/>
            <person name="O'Donnell K."/>
            <person name="Kasson M."/>
        </authorList>
    </citation>
    <scope>NUCLEOTIDE SEQUENCE [LARGE SCALE GENOMIC DNA]</scope>
    <source>
        <strain evidence="2 3">NRRL62606</strain>
    </source>
</reference>
<name>A0A428RP14_9HYPO</name>
<organism evidence="2 3">
    <name type="scientific">Fusarium floridanum</name>
    <dbReference type="NCBI Taxonomy" id="1325733"/>
    <lineage>
        <taxon>Eukaryota</taxon>
        <taxon>Fungi</taxon>
        <taxon>Dikarya</taxon>
        <taxon>Ascomycota</taxon>
        <taxon>Pezizomycotina</taxon>
        <taxon>Sordariomycetes</taxon>
        <taxon>Hypocreomycetidae</taxon>
        <taxon>Hypocreales</taxon>
        <taxon>Nectriaceae</taxon>
        <taxon>Fusarium</taxon>
        <taxon>Fusarium solani species complex</taxon>
    </lineage>
</organism>
<accession>A0A428RP14</accession>
<dbReference type="Gene3D" id="3.60.15.10">
    <property type="entry name" value="Ribonuclease Z/Hydroxyacylglutathione hydrolase-like"/>
    <property type="match status" value="1"/>
</dbReference>